<dbReference type="PANTHER" id="PTHR13007">
    <property type="entry name" value="PRE-MRNA SPLICING FACTOR-RELATED"/>
    <property type="match status" value="1"/>
</dbReference>
<dbReference type="FunFam" id="1.20.940.10:FF:000011">
    <property type="entry name" value="Pre-mRNA-splicing factor 18"/>
    <property type="match status" value="1"/>
</dbReference>
<dbReference type="Gene3D" id="1.20.940.10">
    <property type="entry name" value="Functional domain of the splicing factor Prp18"/>
    <property type="match status" value="1"/>
</dbReference>
<keyword evidence="7" id="KW-0539">Nucleus</keyword>
<dbReference type="InterPro" id="IPR039979">
    <property type="entry name" value="PRPF18"/>
</dbReference>
<reference evidence="10 11" key="1">
    <citation type="journal article" date="2016" name="PLoS ONE">
        <title>Sequence Assembly of Yarrowia lipolytica Strain W29/CLIB89 Shows Transposable Element Diversity.</title>
        <authorList>
            <person name="Magnan C."/>
            <person name="Yu J."/>
            <person name="Chang I."/>
            <person name="Jahn E."/>
            <person name="Kanomata Y."/>
            <person name="Wu J."/>
            <person name="Zeller M."/>
            <person name="Oakes M."/>
            <person name="Baldi P."/>
            <person name="Sandmeyer S."/>
        </authorList>
    </citation>
    <scope>NUCLEOTIDE SEQUENCE [LARGE SCALE GENOMIC DNA]</scope>
    <source>
        <strain evidence="11">CLIB89(W29)</strain>
    </source>
</reference>
<feature type="domain" description="Prp18" evidence="9">
    <location>
        <begin position="163"/>
        <end position="313"/>
    </location>
</feature>
<comment type="similarity">
    <text evidence="2">Belongs to the PRP18 family.</text>
</comment>
<gene>
    <name evidence="10" type="ORF">YALI1_F21279g</name>
</gene>
<protein>
    <recommendedName>
        <fullName evidence="3">Pre-mRNA-splicing factor 18</fullName>
    </recommendedName>
</protein>
<evidence type="ECO:0000313" key="10">
    <source>
        <dbReference type="EMBL" id="AOW07243.1"/>
    </source>
</evidence>
<dbReference type="PANTHER" id="PTHR13007:SF19">
    <property type="entry name" value="PRE-MRNA-SPLICING FACTOR 18"/>
    <property type="match status" value="1"/>
</dbReference>
<dbReference type="GeneID" id="2908255"/>
<dbReference type="InterPro" id="IPR004098">
    <property type="entry name" value="Prp18"/>
</dbReference>
<proteinExistence type="inferred from homology"/>
<dbReference type="GO" id="GO:0005682">
    <property type="term" value="C:U5 snRNP"/>
    <property type="evidence" value="ECO:0007669"/>
    <property type="project" value="TreeGrafter"/>
</dbReference>
<evidence type="ECO:0000256" key="1">
    <source>
        <dbReference type="ARBA" id="ARBA00004123"/>
    </source>
</evidence>
<dbReference type="VEuPathDB" id="FungiDB:YALI1_F21279g"/>
<dbReference type="GO" id="GO:0046540">
    <property type="term" value="C:U4/U6 x U5 tri-snRNP complex"/>
    <property type="evidence" value="ECO:0007669"/>
    <property type="project" value="TreeGrafter"/>
</dbReference>
<evidence type="ECO:0000256" key="4">
    <source>
        <dbReference type="ARBA" id="ARBA00022664"/>
    </source>
</evidence>
<feature type="region of interest" description="Disordered" evidence="8">
    <location>
        <begin position="68"/>
        <end position="116"/>
    </location>
</feature>
<evidence type="ECO:0000256" key="7">
    <source>
        <dbReference type="ARBA" id="ARBA00023242"/>
    </source>
</evidence>
<keyword evidence="6" id="KW-0508">mRNA splicing</keyword>
<evidence type="ECO:0000259" key="9">
    <source>
        <dbReference type="Pfam" id="PF02840"/>
    </source>
</evidence>
<feature type="compositionally biased region" description="Basic and acidic residues" evidence="8">
    <location>
        <begin position="332"/>
        <end position="343"/>
    </location>
</feature>
<sequence length="371" mass="41356">MYVQHRKKTLLHSQHTKMDFAALIQGEISKKKAGTGVADYGCKAAAPKPAQTTVSDNSDDLKRLERLKQMKRQRELDREEERLEREEAKRAKQESLAKAPASTTSTVSTEHDVATSEPIETVEEMAANDARTNVRIDWSDVATKKDATRDSETKKKLAMQLRVFLARLLSEWEGTLDKGAAAQASGAAEEVSEAANAYKRHTIFEETQTSLSSLMVLLRHNGLQDEVLAMLSKVMYHVQHEEHHQAYDVYLKLCIGNACWPVGVASIGIHARASQNKTIASARNSKQVAHIVNDDTRQWLVCIKRLLTFAEGYESCVRKALLTVVDMEDRGNRVNEPRGRDVKGTVLEEAGVDGNSETDQNAEVEQKEASE</sequence>
<dbReference type="SUPFAM" id="SSF47938">
    <property type="entry name" value="Functional domain of the splicing factor Prp18"/>
    <property type="match status" value="1"/>
</dbReference>
<dbReference type="VEuPathDB" id="FungiDB:YALI0_F15807g"/>
<keyword evidence="5" id="KW-0747">Spliceosome</keyword>
<feature type="compositionally biased region" description="Basic and acidic residues" evidence="8">
    <location>
        <begin position="68"/>
        <end position="95"/>
    </location>
</feature>
<dbReference type="KEGG" id="yli:2908255"/>
<dbReference type="EMBL" id="CP017558">
    <property type="protein sequence ID" value="AOW07243.1"/>
    <property type="molecule type" value="Genomic_DNA"/>
</dbReference>
<feature type="region of interest" description="Disordered" evidence="8">
    <location>
        <begin position="332"/>
        <end position="371"/>
    </location>
</feature>
<dbReference type="eggNOG" id="KOG2808">
    <property type="taxonomic scope" value="Eukaryota"/>
</dbReference>
<dbReference type="RefSeq" id="XP_505470.3">
    <property type="nucleotide sequence ID" value="XM_505470.3"/>
</dbReference>
<evidence type="ECO:0000256" key="2">
    <source>
        <dbReference type="ARBA" id="ARBA00008137"/>
    </source>
</evidence>
<dbReference type="GO" id="GO:0000350">
    <property type="term" value="P:generation of catalytic spliceosome for second transesterification step"/>
    <property type="evidence" value="ECO:0007669"/>
    <property type="project" value="TreeGrafter"/>
</dbReference>
<dbReference type="Pfam" id="PF02840">
    <property type="entry name" value="Prp18"/>
    <property type="match status" value="1"/>
</dbReference>
<name>A0A1D8NNR3_YARLL</name>
<organism evidence="10 11">
    <name type="scientific">Yarrowia lipolytica</name>
    <name type="common">Candida lipolytica</name>
    <dbReference type="NCBI Taxonomy" id="4952"/>
    <lineage>
        <taxon>Eukaryota</taxon>
        <taxon>Fungi</taxon>
        <taxon>Dikarya</taxon>
        <taxon>Ascomycota</taxon>
        <taxon>Saccharomycotina</taxon>
        <taxon>Dipodascomycetes</taxon>
        <taxon>Dipodascales</taxon>
        <taxon>Dipodascales incertae sedis</taxon>
        <taxon>Yarrowia</taxon>
    </lineage>
</organism>
<accession>A0A1D8NNR3</accession>
<evidence type="ECO:0000256" key="5">
    <source>
        <dbReference type="ARBA" id="ARBA00022728"/>
    </source>
</evidence>
<dbReference type="Proteomes" id="UP000182444">
    <property type="component" value="Chromosome 1F"/>
</dbReference>
<dbReference type="AlphaFoldDB" id="A0A1D8NNR3"/>
<evidence type="ECO:0000313" key="11">
    <source>
        <dbReference type="Proteomes" id="UP000182444"/>
    </source>
</evidence>
<evidence type="ECO:0000256" key="8">
    <source>
        <dbReference type="SAM" id="MobiDB-lite"/>
    </source>
</evidence>
<comment type="subcellular location">
    <subcellularLocation>
        <location evidence="1">Nucleus</location>
    </subcellularLocation>
</comment>
<keyword evidence="4" id="KW-0507">mRNA processing</keyword>
<evidence type="ECO:0000256" key="6">
    <source>
        <dbReference type="ARBA" id="ARBA00023187"/>
    </source>
</evidence>
<evidence type="ECO:0000256" key="3">
    <source>
        <dbReference type="ARBA" id="ARBA00018242"/>
    </source>
</evidence>
<dbReference type="GO" id="GO:0071021">
    <property type="term" value="C:U2-type post-spliceosomal complex"/>
    <property type="evidence" value="ECO:0007669"/>
    <property type="project" value="TreeGrafter"/>
</dbReference>